<evidence type="ECO:0000259" key="2">
    <source>
        <dbReference type="Pfam" id="PF20944"/>
    </source>
</evidence>
<dbReference type="SUPFAM" id="SSF51695">
    <property type="entry name" value="PLC-like phosphodiesterases"/>
    <property type="match status" value="1"/>
</dbReference>
<dbReference type="KEGG" id="pvk:EPZ47_08090"/>
<dbReference type="GO" id="GO:0006629">
    <property type="term" value="P:lipid metabolic process"/>
    <property type="evidence" value="ECO:0007669"/>
    <property type="project" value="InterPro"/>
</dbReference>
<dbReference type="RefSeq" id="WP_135844306.1">
    <property type="nucleotide sequence ID" value="NZ_CP035088.1"/>
</dbReference>
<feature type="domain" description="Metalloprotease StcE beta-sandwich" evidence="2">
    <location>
        <begin position="559"/>
        <end position="627"/>
    </location>
</feature>
<dbReference type="AlphaFoldDB" id="A0A4P7PDP8"/>
<feature type="region of interest" description="Disordered" evidence="1">
    <location>
        <begin position="1"/>
        <end position="57"/>
    </location>
</feature>
<organism evidence="3 4">
    <name type="scientific">Pseudomonas viciae</name>
    <dbReference type="NCBI Taxonomy" id="2505979"/>
    <lineage>
        <taxon>Bacteria</taxon>
        <taxon>Pseudomonadati</taxon>
        <taxon>Pseudomonadota</taxon>
        <taxon>Gammaproteobacteria</taxon>
        <taxon>Pseudomonadales</taxon>
        <taxon>Pseudomonadaceae</taxon>
        <taxon>Pseudomonas</taxon>
    </lineage>
</organism>
<feature type="domain" description="Metalloprotease StcE beta-sandwich" evidence="2">
    <location>
        <begin position="376"/>
        <end position="445"/>
    </location>
</feature>
<accession>A0A4P7PDP8</accession>
<evidence type="ECO:0000313" key="3">
    <source>
        <dbReference type="EMBL" id="QBZ88669.1"/>
    </source>
</evidence>
<dbReference type="InterPro" id="IPR017946">
    <property type="entry name" value="PLC-like_Pdiesterase_TIM-brl"/>
</dbReference>
<dbReference type="OrthoDB" id="7021323at2"/>
<evidence type="ECO:0000313" key="4">
    <source>
        <dbReference type="Proteomes" id="UP000296468"/>
    </source>
</evidence>
<sequence>MTDNISLAVQMDVNPDDLDENGVLKPYRAPEFPPYPTDELETCDEQPSNGDAPPDEEFLSSPRIGWCPSGSVSDGICSPFNNIRTDWMGRYATSNLRVDELILPGTHNAGMDKQASYSNSYDTCQDVSPHSQLQTGIRALDLRVQFFSGYPQGDRRRFAIFHSSNSGRNIEGDVLQAVINLSTAHRNEVVILDFHDFKNFTVAAHRELATVIKNRLGSKLIEPKWKTLVLRQLWALQKTVVIAYNDEQRDPLFWPGVNQRWIGKDRPSSSELKSFIDRVGNETKPDYQLRAIQAHKYTLVYQPDDMSPDVMNWFAAGENNSPIMKFFIINTDWSLRHRFVDNCIYANSLRNRKRASVHWTPNNIPGGMMDDYYHAIVVETSNGNWSSSLFAPSNPPDAATMLIICRAQLQTLLHTSNSDFPNGIITLAQNNVVLFQYTQKKWVLQNTRTYTPNSSGNTVPAPLADEKLIKYQTGDGNWTEHISLPTSAPTYSYVEISSSAGYYSQIHRQSGRRVYRCQRGDKYLFMFNQGVWQPVKPAIHSYGAAQAGAQMADTGTEQTRVHFKDGDWIAQITLPANAWQGDTVTLTSNATYTATVMGTNLESGASVQLRRGDTLHYRYVASIGKWRSWQGLDNE</sequence>
<dbReference type="InterPro" id="IPR051057">
    <property type="entry name" value="PI-PLC_domain"/>
</dbReference>
<dbReference type="Proteomes" id="UP000296468">
    <property type="component" value="Chromosome"/>
</dbReference>
<dbReference type="Pfam" id="PF20944">
    <property type="entry name" value="StcE_b-sandwich"/>
    <property type="match status" value="3"/>
</dbReference>
<reference evidence="3 4" key="1">
    <citation type="journal article" date="2019" name="Front. Microbiol.">
        <title>In silico and Genetic Analyses of Cyclic Lipopeptide Synthetic Gene Clusters in Pseudomonas sp. 11K1.</title>
        <authorList>
            <person name="Zhao H."/>
            <person name="Liu Y.P."/>
            <person name="Zhang L.Q."/>
        </authorList>
    </citation>
    <scope>NUCLEOTIDE SEQUENCE [LARGE SCALE GENOMIC DNA]</scope>
    <source>
        <strain evidence="3 4">11K1</strain>
    </source>
</reference>
<dbReference type="EMBL" id="CP035088">
    <property type="protein sequence ID" value="QBZ88669.1"/>
    <property type="molecule type" value="Genomic_DNA"/>
</dbReference>
<dbReference type="Gene3D" id="3.20.20.190">
    <property type="entry name" value="Phosphatidylinositol (PI) phosphodiesterase"/>
    <property type="match status" value="1"/>
</dbReference>
<dbReference type="GO" id="GO:0008081">
    <property type="term" value="F:phosphoric diester hydrolase activity"/>
    <property type="evidence" value="ECO:0007669"/>
    <property type="project" value="InterPro"/>
</dbReference>
<evidence type="ECO:0000256" key="1">
    <source>
        <dbReference type="SAM" id="MobiDB-lite"/>
    </source>
</evidence>
<gene>
    <name evidence="3" type="ORF">EPZ47_08090</name>
</gene>
<dbReference type="PROSITE" id="PS50007">
    <property type="entry name" value="PIPLC_X_DOMAIN"/>
    <property type="match status" value="1"/>
</dbReference>
<dbReference type="InterPro" id="IPR048990">
    <property type="entry name" value="StcE_b-sandwich"/>
</dbReference>
<feature type="domain" description="Metalloprotease StcE beta-sandwich" evidence="2">
    <location>
        <begin position="467"/>
        <end position="533"/>
    </location>
</feature>
<protein>
    <recommendedName>
        <fullName evidence="2">Metalloprotease StcE beta-sandwich domain-containing protein</fullName>
    </recommendedName>
</protein>
<proteinExistence type="predicted"/>
<dbReference type="PANTHER" id="PTHR13593:SF103">
    <property type="entry name" value="RE10370P"/>
    <property type="match status" value="1"/>
</dbReference>
<dbReference type="PANTHER" id="PTHR13593">
    <property type="match status" value="1"/>
</dbReference>
<name>A0A4P7PDP8_9PSED</name>
<dbReference type="CDD" id="cd08557">
    <property type="entry name" value="PI-PLCc_bacteria_like"/>
    <property type="match status" value="1"/>
</dbReference>
<dbReference type="Gene3D" id="2.60.120.1230">
    <property type="match status" value="3"/>
</dbReference>